<keyword evidence="2" id="KW-1185">Reference proteome</keyword>
<gene>
    <name evidence="1" type="ORF">BRW62_02620</name>
</gene>
<reference evidence="2" key="2">
    <citation type="journal article" date="2022" name="Front. Microbiol.">
        <title>Comparative Genomic Analysis Revealed Distinct Molecular Components and Organization of CO2-Concentrating Mechanism in Thermophilic Cyanobacteria.</title>
        <authorList>
            <person name="Tang J."/>
            <person name="Zhou H."/>
            <person name="Yao D."/>
            <person name="Riaz S."/>
            <person name="You D."/>
            <person name="Klepacz-Smolka A."/>
            <person name="Daroch M."/>
        </authorList>
    </citation>
    <scope>NUCLEOTIDE SEQUENCE [LARGE SCALE GENOMIC DNA]</scope>
    <source>
        <strain evidence="2">PCC 6715</strain>
    </source>
</reference>
<dbReference type="OrthoDB" id="565177at2"/>
<dbReference type="Proteomes" id="UP000231057">
    <property type="component" value="Chromosome"/>
</dbReference>
<organism evidence="1 2">
    <name type="scientific">Parathermosynechococcus lividus PCC 6715</name>
    <dbReference type="NCBI Taxonomy" id="1917166"/>
    <lineage>
        <taxon>Bacteria</taxon>
        <taxon>Bacillati</taxon>
        <taxon>Cyanobacteriota</taxon>
        <taxon>Cyanophyceae</taxon>
        <taxon>Acaryochloridales</taxon>
        <taxon>Thermosynechococcaceae</taxon>
        <taxon>Parathermosynechococcus</taxon>
    </lineage>
</organism>
<dbReference type="AlphaFoldDB" id="A0A2D2PZZ5"/>
<dbReference type="KEGG" id="slw:BRW62_02620"/>
<protein>
    <submittedName>
        <fullName evidence="1">Uncharacterized protein</fullName>
    </submittedName>
</protein>
<dbReference type="EMBL" id="CP018092">
    <property type="protein sequence ID" value="ATS17822.1"/>
    <property type="molecule type" value="Genomic_DNA"/>
</dbReference>
<sequence length="114" mass="12737">MNLPPSSESCEDTVLVNFLRTYAGTPPPPHPQLDRVIVQAALQQQQQAKRWWRTLTLLSTGAIATVTTAWLLKPPPQVTQDYSPDSVEAFISHNWQVIFHESDLSPSSDLTVID</sequence>
<evidence type="ECO:0000313" key="1">
    <source>
        <dbReference type="EMBL" id="ATS17822.1"/>
    </source>
</evidence>
<proteinExistence type="predicted"/>
<evidence type="ECO:0000313" key="2">
    <source>
        <dbReference type="Proteomes" id="UP000231057"/>
    </source>
</evidence>
<reference evidence="1 2" key="1">
    <citation type="submission" date="2016-11" db="EMBL/GenBank/DDBJ databases">
        <title>Complete genome sequence of thermophilic cyanobacteria strain Synechococcus sp. PCC6715.</title>
        <authorList>
            <person name="Tang J."/>
            <person name="Daroch M."/>
            <person name="Liang Y."/>
            <person name="Jiang D."/>
            <person name="Shah M."/>
        </authorList>
    </citation>
    <scope>NUCLEOTIDE SEQUENCE [LARGE SCALE GENOMIC DNA]</scope>
    <source>
        <strain evidence="1 2">PCC 6715</strain>
    </source>
</reference>
<name>A0A2D2PZZ5_PARLV</name>
<accession>A0A2D2PZZ5</accession>